<dbReference type="PROSITE" id="PS51257">
    <property type="entry name" value="PROKAR_LIPOPROTEIN"/>
    <property type="match status" value="1"/>
</dbReference>
<feature type="domain" description="EamA" evidence="8">
    <location>
        <begin position="12"/>
        <end position="154"/>
    </location>
</feature>
<dbReference type="EMBL" id="FOYZ01000003">
    <property type="protein sequence ID" value="SFR68074.1"/>
    <property type="molecule type" value="Genomic_DNA"/>
</dbReference>
<evidence type="ECO:0000256" key="1">
    <source>
        <dbReference type="ARBA" id="ARBA00004651"/>
    </source>
</evidence>
<feature type="transmembrane region" description="Helical" evidence="7">
    <location>
        <begin position="256"/>
        <end position="275"/>
    </location>
</feature>
<feature type="transmembrane region" description="Helical" evidence="7">
    <location>
        <begin position="199"/>
        <end position="221"/>
    </location>
</feature>
<feature type="transmembrane region" description="Helical" evidence="7">
    <location>
        <begin position="142"/>
        <end position="162"/>
    </location>
</feature>
<dbReference type="InterPro" id="IPR050638">
    <property type="entry name" value="AA-Vitamin_Transporters"/>
</dbReference>
<comment type="subcellular location">
    <subcellularLocation>
        <location evidence="1">Cell membrane</location>
        <topology evidence="1">Multi-pass membrane protein</topology>
    </subcellularLocation>
</comment>
<dbReference type="Pfam" id="PF00892">
    <property type="entry name" value="EamA"/>
    <property type="match status" value="2"/>
</dbReference>
<organism evidence="9 10">
    <name type="scientific">Anaeromicropila populeti</name>
    <dbReference type="NCBI Taxonomy" id="37658"/>
    <lineage>
        <taxon>Bacteria</taxon>
        <taxon>Bacillati</taxon>
        <taxon>Bacillota</taxon>
        <taxon>Clostridia</taxon>
        <taxon>Lachnospirales</taxon>
        <taxon>Lachnospiraceae</taxon>
        <taxon>Anaeromicropila</taxon>
    </lineage>
</organism>
<dbReference type="AlphaFoldDB" id="A0A1I6IN02"/>
<feature type="domain" description="EamA" evidence="8">
    <location>
        <begin position="166"/>
        <end position="300"/>
    </location>
</feature>
<evidence type="ECO:0000256" key="7">
    <source>
        <dbReference type="SAM" id="Phobius"/>
    </source>
</evidence>
<proteinExistence type="inferred from homology"/>
<evidence type="ECO:0000256" key="2">
    <source>
        <dbReference type="ARBA" id="ARBA00007362"/>
    </source>
</evidence>
<evidence type="ECO:0000256" key="4">
    <source>
        <dbReference type="ARBA" id="ARBA00022692"/>
    </source>
</evidence>
<keyword evidence="3" id="KW-1003">Cell membrane</keyword>
<dbReference type="InterPro" id="IPR037185">
    <property type="entry name" value="EmrE-like"/>
</dbReference>
<protein>
    <submittedName>
        <fullName evidence="9">Permease of the drug/metabolite transporter (DMT) superfamily</fullName>
    </submittedName>
</protein>
<name>A0A1I6IN02_9FIRM</name>
<evidence type="ECO:0000313" key="9">
    <source>
        <dbReference type="EMBL" id="SFR68074.1"/>
    </source>
</evidence>
<feature type="transmembrane region" description="Helical" evidence="7">
    <location>
        <begin position="111"/>
        <end position="130"/>
    </location>
</feature>
<accession>A0A1I6IN02</accession>
<evidence type="ECO:0000259" key="8">
    <source>
        <dbReference type="Pfam" id="PF00892"/>
    </source>
</evidence>
<dbReference type="PANTHER" id="PTHR32322">
    <property type="entry name" value="INNER MEMBRANE TRANSPORTER"/>
    <property type="match status" value="1"/>
</dbReference>
<feature type="transmembrane region" description="Helical" evidence="7">
    <location>
        <begin position="168"/>
        <end position="187"/>
    </location>
</feature>
<reference evidence="9 10" key="1">
    <citation type="submission" date="2016-10" db="EMBL/GenBank/DDBJ databases">
        <authorList>
            <person name="de Groot N.N."/>
        </authorList>
    </citation>
    <scope>NUCLEOTIDE SEQUENCE [LARGE SCALE GENOMIC DNA]</scope>
    <source>
        <strain evidence="9 10">743A</strain>
    </source>
</reference>
<dbReference type="GO" id="GO:0005886">
    <property type="term" value="C:plasma membrane"/>
    <property type="evidence" value="ECO:0007669"/>
    <property type="project" value="UniProtKB-SubCell"/>
</dbReference>
<gene>
    <name evidence="9" type="ORF">SAMN05661086_00922</name>
</gene>
<comment type="similarity">
    <text evidence="2">Belongs to the EamA transporter family.</text>
</comment>
<evidence type="ECO:0000256" key="5">
    <source>
        <dbReference type="ARBA" id="ARBA00022989"/>
    </source>
</evidence>
<feature type="transmembrane region" description="Helical" evidence="7">
    <location>
        <begin position="80"/>
        <end position="99"/>
    </location>
</feature>
<dbReference type="STRING" id="37658.SAMN05661086_00922"/>
<keyword evidence="6 7" id="KW-0472">Membrane</keyword>
<evidence type="ECO:0000313" key="10">
    <source>
        <dbReference type="Proteomes" id="UP000199659"/>
    </source>
</evidence>
<keyword evidence="10" id="KW-1185">Reference proteome</keyword>
<dbReference type="PANTHER" id="PTHR32322:SF18">
    <property type="entry name" value="S-ADENOSYLMETHIONINE_S-ADENOSYLHOMOCYSTEINE TRANSPORTER"/>
    <property type="match status" value="1"/>
</dbReference>
<sequence length="312" mass="34232">MKKYLTKTPVVVVLALLSCFLWGSAFPAVKIGYKLFSISKASTNSQLLFAGIRFTLAGIFVILTGSIVNRKIIMPVGIKTFYKISLLACVQTFLQYTFFYIGLANTTGSKASIIVAMNVFFSVLISALLFRMEKLTITKVMGCLIGFIGVFLANLGNGVFSFNFHGDGFILFSTIACAFSSVIMKHLSANNNPVLLSGYQFMTGGFLLMITGYIMGGRIIIPSAPALFILIYLAFVSAAAYTIWSILLKYNPISKVSIFGFSNPMFGFLLSTIFLQEKQDVGIIIVPALFLVCLGIIIVNSKIEYRNRKNIS</sequence>
<feature type="transmembrane region" description="Helical" evidence="7">
    <location>
        <begin position="47"/>
        <end position="68"/>
    </location>
</feature>
<feature type="transmembrane region" description="Helical" evidence="7">
    <location>
        <begin position="227"/>
        <end position="244"/>
    </location>
</feature>
<dbReference type="OrthoDB" id="3190463at2"/>
<dbReference type="SUPFAM" id="SSF103481">
    <property type="entry name" value="Multidrug resistance efflux transporter EmrE"/>
    <property type="match status" value="2"/>
</dbReference>
<feature type="transmembrane region" description="Helical" evidence="7">
    <location>
        <begin position="281"/>
        <end position="299"/>
    </location>
</feature>
<keyword evidence="4 7" id="KW-0812">Transmembrane</keyword>
<dbReference type="RefSeq" id="WP_092559530.1">
    <property type="nucleotide sequence ID" value="NZ_FOYZ01000003.1"/>
</dbReference>
<evidence type="ECO:0000256" key="3">
    <source>
        <dbReference type="ARBA" id="ARBA00022475"/>
    </source>
</evidence>
<dbReference type="InterPro" id="IPR000620">
    <property type="entry name" value="EamA_dom"/>
</dbReference>
<evidence type="ECO:0000256" key="6">
    <source>
        <dbReference type="ARBA" id="ARBA00023136"/>
    </source>
</evidence>
<keyword evidence="5 7" id="KW-1133">Transmembrane helix</keyword>
<dbReference type="Proteomes" id="UP000199659">
    <property type="component" value="Unassembled WGS sequence"/>
</dbReference>